<dbReference type="AlphaFoldDB" id="A0A1T4PR71"/>
<dbReference type="GO" id="GO:0006281">
    <property type="term" value="P:DNA repair"/>
    <property type="evidence" value="ECO:0007669"/>
    <property type="project" value="UniProtKB-KW"/>
</dbReference>
<keyword evidence="1 6" id="KW-0436">Ligase</keyword>
<evidence type="ECO:0000256" key="2">
    <source>
        <dbReference type="ARBA" id="ARBA00022705"/>
    </source>
</evidence>
<evidence type="ECO:0000256" key="1">
    <source>
        <dbReference type="ARBA" id="ARBA00022598"/>
    </source>
</evidence>
<comment type="caution">
    <text evidence="6">The sequence shown here is derived from an EMBL/GenBank/DDBJ whole genome shotgun (WGS) entry which is preliminary data.</text>
</comment>
<dbReference type="RefSeq" id="WP_200810642.1">
    <property type="nucleotide sequence ID" value="NZ_FUXG01000009.1"/>
</dbReference>
<evidence type="ECO:0000313" key="7">
    <source>
        <dbReference type="Proteomes" id="UP000191418"/>
    </source>
</evidence>
<dbReference type="SUPFAM" id="SSF50249">
    <property type="entry name" value="Nucleic acid-binding proteins"/>
    <property type="match status" value="1"/>
</dbReference>
<name>A0A1T4PR71_9GAMM</name>
<sequence length="284" mass="32392">MRRVKIQLIACLPLTFGGLFWPSLLSANTLPPLMLAAQYQQQDNLSDYWVSEKLDGVRAYWDGERLYTRQGHPINAPEWFIHRLPPIPLDGELWLGRGRFAELSGIVRTQQPDHQAWQSVSYQLFDLPSQLSTFDQRLADLKHLTEQLDLPWLNVVAHEKFANHQALQQRLEQLSQAGAEGLMLHRGSAYHQLGRSDDLLKYKLYEDTEAVIIGYSQGQGQFSGLMGALVVRLNDGKTFKIGSGFSLQERQNPPAIGQTITFRYNGKTANGLPRFARFMRVREE</sequence>
<dbReference type="CDD" id="cd07896">
    <property type="entry name" value="Adenylation_kDNA_ligase_like"/>
    <property type="match status" value="1"/>
</dbReference>
<keyword evidence="3" id="KW-0227">DNA damage</keyword>
<dbReference type="Proteomes" id="UP000191418">
    <property type="component" value="Unassembled WGS sequence"/>
</dbReference>
<keyword evidence="7" id="KW-1185">Reference proteome</keyword>
<evidence type="ECO:0000256" key="4">
    <source>
        <dbReference type="ARBA" id="ARBA00023204"/>
    </source>
</evidence>
<organism evidence="6 7">
    <name type="scientific">Oceanospirillum multiglobuliferum</name>
    <dbReference type="NCBI Taxonomy" id="64969"/>
    <lineage>
        <taxon>Bacteria</taxon>
        <taxon>Pseudomonadati</taxon>
        <taxon>Pseudomonadota</taxon>
        <taxon>Gammaproteobacteria</taxon>
        <taxon>Oceanospirillales</taxon>
        <taxon>Oceanospirillaceae</taxon>
        <taxon>Oceanospirillum</taxon>
    </lineage>
</organism>
<dbReference type="Gene3D" id="3.30.470.30">
    <property type="entry name" value="DNA ligase/mRNA capping enzyme"/>
    <property type="match status" value="1"/>
</dbReference>
<dbReference type="PANTHER" id="PTHR47810">
    <property type="entry name" value="DNA LIGASE"/>
    <property type="match status" value="1"/>
</dbReference>
<dbReference type="NCBIfam" id="NF006592">
    <property type="entry name" value="PRK09125.1"/>
    <property type="match status" value="1"/>
</dbReference>
<dbReference type="InterPro" id="IPR012340">
    <property type="entry name" value="NA-bd_OB-fold"/>
</dbReference>
<dbReference type="InterPro" id="IPR050326">
    <property type="entry name" value="NAD_dep_DNA_ligaseB"/>
</dbReference>
<protein>
    <submittedName>
        <fullName evidence="6">DNA ligase</fullName>
    </submittedName>
</protein>
<dbReference type="SUPFAM" id="SSF56091">
    <property type="entry name" value="DNA ligase/mRNA capping enzyme, catalytic domain"/>
    <property type="match status" value="1"/>
</dbReference>
<dbReference type="PANTHER" id="PTHR47810:SF1">
    <property type="entry name" value="DNA LIGASE B"/>
    <property type="match status" value="1"/>
</dbReference>
<keyword evidence="4" id="KW-0234">DNA repair</keyword>
<keyword evidence="2" id="KW-0235">DNA replication</keyword>
<dbReference type="GO" id="GO:0006260">
    <property type="term" value="P:DNA replication"/>
    <property type="evidence" value="ECO:0007669"/>
    <property type="project" value="UniProtKB-KW"/>
</dbReference>
<dbReference type="CDD" id="cd08041">
    <property type="entry name" value="OBF_kDNA_ligase_like"/>
    <property type="match status" value="1"/>
</dbReference>
<proteinExistence type="predicted"/>
<evidence type="ECO:0000256" key="3">
    <source>
        <dbReference type="ARBA" id="ARBA00022763"/>
    </source>
</evidence>
<dbReference type="Gene3D" id="3.30.1490.70">
    <property type="match status" value="1"/>
</dbReference>
<feature type="domain" description="DNA ligase OB-like" evidence="5">
    <location>
        <begin position="217"/>
        <end position="282"/>
    </location>
</feature>
<accession>A0A1T4PR71</accession>
<evidence type="ECO:0000259" key="5">
    <source>
        <dbReference type="Pfam" id="PF14743"/>
    </source>
</evidence>
<dbReference type="Pfam" id="PF14743">
    <property type="entry name" value="DNA_ligase_OB_2"/>
    <property type="match status" value="1"/>
</dbReference>
<dbReference type="InterPro" id="IPR029319">
    <property type="entry name" value="DNA_ligase_OB"/>
</dbReference>
<evidence type="ECO:0000313" key="6">
    <source>
        <dbReference type="EMBL" id="OPX55358.1"/>
    </source>
</evidence>
<dbReference type="EMBL" id="MTSM01000010">
    <property type="protein sequence ID" value="OPX55358.1"/>
    <property type="molecule type" value="Genomic_DNA"/>
</dbReference>
<reference evidence="6 7" key="1">
    <citation type="submission" date="2017-01" db="EMBL/GenBank/DDBJ databases">
        <title>Genome Sequencing of a Marine Spirillum, Oceanospirillum multiglobuliferum ATCC 33336, from Japan.</title>
        <authorList>
            <person name="Carney J.G."/>
            <person name="Trachtenberg A.M."/>
            <person name="Rheaume B.A."/>
            <person name="Linnane J.D."/>
            <person name="Pitts N.L."/>
            <person name="Mykles D.L."/>
            <person name="Maclea K.S."/>
        </authorList>
    </citation>
    <scope>NUCLEOTIDE SEQUENCE [LARGE SCALE GENOMIC DNA]</scope>
    <source>
        <strain evidence="6 7">ATCC 33336</strain>
    </source>
</reference>
<dbReference type="Gene3D" id="2.40.50.140">
    <property type="entry name" value="Nucleic acid-binding proteins"/>
    <property type="match status" value="1"/>
</dbReference>
<dbReference type="GO" id="GO:0016874">
    <property type="term" value="F:ligase activity"/>
    <property type="evidence" value="ECO:0007669"/>
    <property type="project" value="UniProtKB-KW"/>
</dbReference>
<gene>
    <name evidence="6" type="ORF">BTE48_09335</name>
</gene>
<dbReference type="STRING" id="64969.SAMN02745127_01584"/>